<dbReference type="GO" id="GO:0016020">
    <property type="term" value="C:membrane"/>
    <property type="evidence" value="ECO:0007669"/>
    <property type="project" value="UniProtKB-SubCell"/>
</dbReference>
<dbReference type="InterPro" id="IPR007941">
    <property type="entry name" value="DUF726"/>
</dbReference>
<name>H2ASJ6_KAZAF</name>
<proteinExistence type="inferred from homology"/>
<dbReference type="FunCoup" id="H2ASJ6">
    <property type="interactions" value="107"/>
</dbReference>
<reference evidence="8 9" key="1">
    <citation type="journal article" date="2011" name="Proc. Natl. Acad. Sci. U.S.A.">
        <title>Evolutionary erosion of yeast sex chromosomes by mating-type switching accidents.</title>
        <authorList>
            <person name="Gordon J.L."/>
            <person name="Armisen D."/>
            <person name="Proux-Wera E."/>
            <person name="Oheigeartaigh S.S."/>
            <person name="Byrne K.P."/>
            <person name="Wolfe K.H."/>
        </authorList>
    </citation>
    <scope>NUCLEOTIDE SEQUENCE [LARGE SCALE GENOMIC DNA]</scope>
    <source>
        <strain evidence="9">ATCC 22294 / BCRC 22015 / CBS 2517 / CECT 1963 / NBRC 1671 / NRRL Y-8276</strain>
    </source>
</reference>
<evidence type="ECO:0000256" key="5">
    <source>
        <dbReference type="ARBA" id="ARBA00023136"/>
    </source>
</evidence>
<evidence type="ECO:0000313" key="9">
    <source>
        <dbReference type="Proteomes" id="UP000005220"/>
    </source>
</evidence>
<dbReference type="PANTHER" id="PTHR17920">
    <property type="entry name" value="TRANSMEMBRANE AND COILED-COIL DOMAIN-CONTAINING PROTEIN 4 TMCO4"/>
    <property type="match status" value="1"/>
</dbReference>
<keyword evidence="3 7" id="KW-0812">Transmembrane</keyword>
<feature type="compositionally biased region" description="Basic and acidic residues" evidence="6">
    <location>
        <begin position="344"/>
        <end position="357"/>
    </location>
</feature>
<dbReference type="GO" id="GO:0035650">
    <property type="term" value="F:AP-1 adaptor complex binding"/>
    <property type="evidence" value="ECO:0007669"/>
    <property type="project" value="EnsemblFungi"/>
</dbReference>
<sequence>MSDSDEDLGFQLKGLKISKCLEEDPQVADAMVVNIPISAMANEMSEVDRTSPDENSITGQISQEAVLFEVRSSDIASRHDDMSRQENINVAGTNTQTSNNAKLSEDSSSDDDDWDTVPAIASYDVYNDKGELELQPYQSSDNIQRNDTTTNKQNPNITFGYTKVAGEEQAQRSYKTNKKTAFLFEHKKVMKSLQSTDSLNETTLPTPPPEDTVDYDEFEDDVEPLDNLTPDTQLNITKLLLNDMEKFAYLGAANVLINQMCTDLATLCLCVDITSNKKLANRLHFTQKDTANWKTIILNRLYEHLDVTEEEINMIENLSLHKIQLNDLCKCLRVSQLMENPWEDHAGSEASKSEEQVPHNSSVSDTSENESKSMYSDKDKKVLHPENVKDQHQLHVDVAWTIICDLFLLLLQGSSFDARSRTLLIRFAEALNITHLEINEFEKRVTDSLDMEQSVDDQVWDEQDHMKKRRKRRKRKKMAYVGIAMVGGSLVLGLSGGLLAPVIGAGLAAGLSTIGITGATGFLTGAGGTAIVAVSSTAIGANIGAKGMSRRMGSVRTFEFIPLHNNRRVNLILTISGWIIGNDDDVRLPFSTVDPVEGDLYSLFWEPEMLKSTGQTINILASEIFTQTLQQVLGATILTALMSSIQWPMALSKLGYILDNPWSVSLDRAWAAGLILADTLMTRNLGQRPVTLVGFSLGARVIYSCLIELCKKKALGLVENVFIFGTPVVRKKEELVMARSVVSGRFVNGYSDKDWVLAYLFRATSGGFSAVMGISPVDDVEGIDNFNCTELVDGHMAYRKNMPKLLKEVNITVLAEEFAEIEETIDPEEIRKQRKLVKDLDAAHKKLSGKKKHHGWMPQWMKPKKSKWQSMVEKTVEEKEIEEIPTEELTSSSTSKTKDNGIFDHSALMQELANLKASLHEKENEKDDSDKGNKNGESTTTSDHDYKASPSGNNFQLLSAGRTILPDDDEMYRKKNMEFAFPDDV</sequence>
<dbReference type="EMBL" id="HE650823">
    <property type="protein sequence ID" value="CCF57346.1"/>
    <property type="molecule type" value="Genomic_DNA"/>
</dbReference>
<comment type="similarity">
    <text evidence="2">Belongs to the TMCO4 family.</text>
</comment>
<dbReference type="KEGG" id="kaf:KAFR_0C03540"/>
<accession>H2ASJ6</accession>
<evidence type="ECO:0000256" key="4">
    <source>
        <dbReference type="ARBA" id="ARBA00022989"/>
    </source>
</evidence>
<keyword evidence="4 7" id="KW-1133">Transmembrane helix</keyword>
<evidence type="ECO:0000256" key="2">
    <source>
        <dbReference type="ARBA" id="ARBA00009824"/>
    </source>
</evidence>
<evidence type="ECO:0000313" key="8">
    <source>
        <dbReference type="EMBL" id="CCF57346.1"/>
    </source>
</evidence>
<feature type="transmembrane region" description="Helical" evidence="7">
    <location>
        <begin position="478"/>
        <end position="503"/>
    </location>
</feature>
<dbReference type="GO" id="GO:0035652">
    <property type="term" value="P:clathrin-coated vesicle cargo loading"/>
    <property type="evidence" value="ECO:0007669"/>
    <property type="project" value="EnsemblFungi"/>
</dbReference>
<feature type="transmembrane region" description="Helical" evidence="7">
    <location>
        <begin position="523"/>
        <end position="545"/>
    </location>
</feature>
<evidence type="ECO:0000256" key="3">
    <source>
        <dbReference type="ARBA" id="ARBA00022692"/>
    </source>
</evidence>
<feature type="region of interest" description="Disordered" evidence="6">
    <location>
        <begin position="76"/>
        <end position="115"/>
    </location>
</feature>
<protein>
    <recommendedName>
        <fullName evidence="10">DUF726 domain-containing protein</fullName>
    </recommendedName>
</protein>
<keyword evidence="5 7" id="KW-0472">Membrane</keyword>
<keyword evidence="9" id="KW-1185">Reference proteome</keyword>
<dbReference type="SUPFAM" id="SSF53474">
    <property type="entry name" value="alpha/beta-Hydrolases"/>
    <property type="match status" value="1"/>
</dbReference>
<dbReference type="AlphaFoldDB" id="H2ASJ6"/>
<dbReference type="RefSeq" id="XP_003956481.1">
    <property type="nucleotide sequence ID" value="XM_003956432.1"/>
</dbReference>
<gene>
    <name evidence="8" type="primary">KAFR0C03540</name>
    <name evidence="8" type="ORF">KAFR_0C03540</name>
</gene>
<dbReference type="InterPro" id="IPR029058">
    <property type="entry name" value="AB_hydrolase_fold"/>
</dbReference>
<dbReference type="eggNOG" id="KOG2385">
    <property type="taxonomic scope" value="Eukaryota"/>
</dbReference>
<evidence type="ECO:0000256" key="6">
    <source>
        <dbReference type="SAM" id="MobiDB-lite"/>
    </source>
</evidence>
<feature type="compositionally biased region" description="Basic and acidic residues" evidence="6">
    <location>
        <begin position="920"/>
        <end position="934"/>
    </location>
</feature>
<evidence type="ECO:0000256" key="7">
    <source>
        <dbReference type="SAM" id="Phobius"/>
    </source>
</evidence>
<dbReference type="PANTHER" id="PTHR17920:SF3">
    <property type="entry name" value="TRANSMEMBRANE AND COILED-COIL DOMAIN-CONTAINING PROTEIN 4"/>
    <property type="match status" value="1"/>
</dbReference>
<organism evidence="8 9">
    <name type="scientific">Kazachstania africana (strain ATCC 22294 / BCRC 22015 / CBS 2517 / CECT 1963 / NBRC 1671 / NRRL Y-8276)</name>
    <name type="common">Yeast</name>
    <name type="synonym">Kluyveromyces africanus</name>
    <dbReference type="NCBI Taxonomy" id="1071382"/>
    <lineage>
        <taxon>Eukaryota</taxon>
        <taxon>Fungi</taxon>
        <taxon>Dikarya</taxon>
        <taxon>Ascomycota</taxon>
        <taxon>Saccharomycotina</taxon>
        <taxon>Saccharomycetes</taxon>
        <taxon>Saccharomycetales</taxon>
        <taxon>Saccharomycetaceae</taxon>
        <taxon>Kazachstania</taxon>
    </lineage>
</organism>
<evidence type="ECO:0000256" key="1">
    <source>
        <dbReference type="ARBA" id="ARBA00004141"/>
    </source>
</evidence>
<dbReference type="InParanoid" id="H2ASJ6"/>
<dbReference type="GeneID" id="13885265"/>
<feature type="region of interest" description="Disordered" evidence="6">
    <location>
        <begin position="862"/>
        <end position="900"/>
    </location>
</feature>
<comment type="subcellular location">
    <subcellularLocation>
        <location evidence="1">Membrane</location>
        <topology evidence="1">Multi-pass membrane protein</topology>
    </subcellularLocation>
</comment>
<feature type="compositionally biased region" description="Basic and acidic residues" evidence="6">
    <location>
        <begin position="369"/>
        <end position="379"/>
    </location>
</feature>
<dbReference type="OrthoDB" id="277931at2759"/>
<feature type="region of interest" description="Disordered" evidence="6">
    <location>
        <begin position="920"/>
        <end position="962"/>
    </location>
</feature>
<dbReference type="Proteomes" id="UP000005220">
    <property type="component" value="Chromosome 3"/>
</dbReference>
<dbReference type="Pfam" id="PF05277">
    <property type="entry name" value="DUF726"/>
    <property type="match status" value="1"/>
</dbReference>
<feature type="region of interest" description="Disordered" evidence="6">
    <location>
        <begin position="344"/>
        <end position="379"/>
    </location>
</feature>
<dbReference type="HOGENOM" id="CLU_001695_2_1_1"/>
<evidence type="ECO:0008006" key="10">
    <source>
        <dbReference type="Google" id="ProtNLM"/>
    </source>
</evidence>
<feature type="compositionally biased region" description="Polar residues" evidence="6">
    <location>
        <begin position="85"/>
        <end position="102"/>
    </location>
</feature>